<name>A0A371D957_9APHY</name>
<sequence>MVSFKSGVHIRIRSSCCLPPSHGCSSTCPSRVSRKGCSRPRPQNGHHQTASSISDVSCTYPRASLSASPDVDPALTLGVGREGFRPFITATLCARPQMHTLATTSLCRSLSGLISGSYAIATRNAWAVRRVLRPGLNTGGNPDFVTASTRYRRPCLLCRRDTRLAEAIIMSKYRRLIPAPHSCP</sequence>
<dbReference type="Proteomes" id="UP000256964">
    <property type="component" value="Unassembled WGS sequence"/>
</dbReference>
<reference evidence="2 3" key="1">
    <citation type="journal article" date="2018" name="Biotechnol. Biofuels">
        <title>Integrative visual omics of the white-rot fungus Polyporus brumalis exposes the biotechnological potential of its oxidative enzymes for delignifying raw plant biomass.</title>
        <authorList>
            <person name="Miyauchi S."/>
            <person name="Rancon A."/>
            <person name="Drula E."/>
            <person name="Hage H."/>
            <person name="Chaduli D."/>
            <person name="Favel A."/>
            <person name="Grisel S."/>
            <person name="Henrissat B."/>
            <person name="Herpoel-Gimbert I."/>
            <person name="Ruiz-Duenas F.J."/>
            <person name="Chevret D."/>
            <person name="Hainaut M."/>
            <person name="Lin J."/>
            <person name="Wang M."/>
            <person name="Pangilinan J."/>
            <person name="Lipzen A."/>
            <person name="Lesage-Meessen L."/>
            <person name="Navarro D."/>
            <person name="Riley R."/>
            <person name="Grigoriev I.V."/>
            <person name="Zhou S."/>
            <person name="Raouche S."/>
            <person name="Rosso M.N."/>
        </authorList>
    </citation>
    <scope>NUCLEOTIDE SEQUENCE [LARGE SCALE GENOMIC DNA]</scope>
    <source>
        <strain evidence="2 3">BRFM 1820</strain>
    </source>
</reference>
<evidence type="ECO:0000313" key="2">
    <source>
        <dbReference type="EMBL" id="RDX49074.1"/>
    </source>
</evidence>
<dbReference type="AlphaFoldDB" id="A0A371D957"/>
<proteinExistence type="predicted"/>
<feature type="region of interest" description="Disordered" evidence="1">
    <location>
        <begin position="29"/>
        <end position="53"/>
    </location>
</feature>
<protein>
    <submittedName>
        <fullName evidence="2">Uncharacterized protein</fullName>
    </submittedName>
</protein>
<evidence type="ECO:0000256" key="1">
    <source>
        <dbReference type="SAM" id="MobiDB-lite"/>
    </source>
</evidence>
<keyword evidence="3" id="KW-1185">Reference proteome</keyword>
<gene>
    <name evidence="2" type="ORF">OH76DRAFT_553625</name>
</gene>
<organism evidence="2 3">
    <name type="scientific">Lentinus brumalis</name>
    <dbReference type="NCBI Taxonomy" id="2498619"/>
    <lineage>
        <taxon>Eukaryota</taxon>
        <taxon>Fungi</taxon>
        <taxon>Dikarya</taxon>
        <taxon>Basidiomycota</taxon>
        <taxon>Agaricomycotina</taxon>
        <taxon>Agaricomycetes</taxon>
        <taxon>Polyporales</taxon>
        <taxon>Polyporaceae</taxon>
        <taxon>Lentinus</taxon>
    </lineage>
</organism>
<accession>A0A371D957</accession>
<evidence type="ECO:0000313" key="3">
    <source>
        <dbReference type="Proteomes" id="UP000256964"/>
    </source>
</evidence>
<dbReference type="EMBL" id="KZ857407">
    <property type="protein sequence ID" value="RDX49074.1"/>
    <property type="molecule type" value="Genomic_DNA"/>
</dbReference>